<name>A0ABD2L796_9BILA</name>
<comment type="caution">
    <text evidence="3">The sequence shown here is derived from an EMBL/GenBank/DDBJ whole genome shotgun (WGS) entry which is preliminary data.</text>
</comment>
<gene>
    <name evidence="3" type="ORF">niasHT_016227</name>
</gene>
<sequence>MRALLFLTMVCLVLAVLLETANSNAVKKDNKKGAVAAHGKGKDAHKGGASPAKGNKKSAKSPGKKDAKGKKDKKEKPAKKGKSKAKPSKAVKAASPKAEPAQNNEPSSAPAPEVEQDVMEADEELGGANGADSDDLAEGELLEDDANGDGEVDAIDADEEPME</sequence>
<protein>
    <recommendedName>
        <fullName evidence="5">Effector protein</fullName>
    </recommendedName>
</protein>
<keyword evidence="2" id="KW-0732">Signal</keyword>
<feature type="compositionally biased region" description="Acidic residues" evidence="1">
    <location>
        <begin position="132"/>
        <end position="163"/>
    </location>
</feature>
<accession>A0ABD2L796</accession>
<reference evidence="3 4" key="1">
    <citation type="submission" date="2024-10" db="EMBL/GenBank/DDBJ databases">
        <authorList>
            <person name="Kim D."/>
        </authorList>
    </citation>
    <scope>NUCLEOTIDE SEQUENCE [LARGE SCALE GENOMIC DNA]</scope>
    <source>
        <strain evidence="3">BH-2024</strain>
    </source>
</reference>
<dbReference type="EMBL" id="JBICBT010000536">
    <property type="protein sequence ID" value="KAL3110590.1"/>
    <property type="molecule type" value="Genomic_DNA"/>
</dbReference>
<feature type="region of interest" description="Disordered" evidence="1">
    <location>
        <begin position="25"/>
        <end position="163"/>
    </location>
</feature>
<organism evidence="3 4">
    <name type="scientific">Heterodera trifolii</name>
    <dbReference type="NCBI Taxonomy" id="157864"/>
    <lineage>
        <taxon>Eukaryota</taxon>
        <taxon>Metazoa</taxon>
        <taxon>Ecdysozoa</taxon>
        <taxon>Nematoda</taxon>
        <taxon>Chromadorea</taxon>
        <taxon>Rhabditida</taxon>
        <taxon>Tylenchina</taxon>
        <taxon>Tylenchomorpha</taxon>
        <taxon>Tylenchoidea</taxon>
        <taxon>Heteroderidae</taxon>
        <taxon>Heteroderinae</taxon>
        <taxon>Heterodera</taxon>
    </lineage>
</organism>
<evidence type="ECO:0008006" key="5">
    <source>
        <dbReference type="Google" id="ProtNLM"/>
    </source>
</evidence>
<dbReference type="Proteomes" id="UP001620626">
    <property type="component" value="Unassembled WGS sequence"/>
</dbReference>
<keyword evidence="4" id="KW-1185">Reference proteome</keyword>
<feature type="chain" id="PRO_5044792965" description="Effector protein" evidence="2">
    <location>
        <begin position="16"/>
        <end position="163"/>
    </location>
</feature>
<evidence type="ECO:0000256" key="2">
    <source>
        <dbReference type="SAM" id="SignalP"/>
    </source>
</evidence>
<dbReference type="AlphaFoldDB" id="A0ABD2L796"/>
<feature type="compositionally biased region" description="Low complexity" evidence="1">
    <location>
        <begin position="90"/>
        <end position="101"/>
    </location>
</feature>
<feature type="compositionally biased region" description="Acidic residues" evidence="1">
    <location>
        <begin position="114"/>
        <end position="125"/>
    </location>
</feature>
<evidence type="ECO:0000313" key="3">
    <source>
        <dbReference type="EMBL" id="KAL3110590.1"/>
    </source>
</evidence>
<feature type="signal peptide" evidence="2">
    <location>
        <begin position="1"/>
        <end position="15"/>
    </location>
</feature>
<evidence type="ECO:0000256" key="1">
    <source>
        <dbReference type="SAM" id="MobiDB-lite"/>
    </source>
</evidence>
<feature type="compositionally biased region" description="Basic residues" evidence="1">
    <location>
        <begin position="67"/>
        <end position="89"/>
    </location>
</feature>
<evidence type="ECO:0000313" key="4">
    <source>
        <dbReference type="Proteomes" id="UP001620626"/>
    </source>
</evidence>
<proteinExistence type="predicted"/>